<gene>
    <name evidence="1" type="ORF">ONZ43_g2000</name>
</gene>
<dbReference type="EMBL" id="JAPESX010000386">
    <property type="protein sequence ID" value="KAJ8121582.1"/>
    <property type="molecule type" value="Genomic_DNA"/>
</dbReference>
<reference evidence="1" key="1">
    <citation type="submission" date="2022-11" db="EMBL/GenBank/DDBJ databases">
        <title>Genome Sequence of Nemania bipapillata.</title>
        <authorList>
            <person name="Buettner E."/>
        </authorList>
    </citation>
    <scope>NUCLEOTIDE SEQUENCE</scope>
    <source>
        <strain evidence="1">CP14</strain>
    </source>
</reference>
<dbReference type="Proteomes" id="UP001153334">
    <property type="component" value="Unassembled WGS sequence"/>
</dbReference>
<name>A0ACC2J276_9PEZI</name>
<keyword evidence="2" id="KW-1185">Reference proteome</keyword>
<accession>A0ACC2J276</accession>
<proteinExistence type="predicted"/>
<organism evidence="1 2">
    <name type="scientific">Nemania bipapillata</name>
    <dbReference type="NCBI Taxonomy" id="110536"/>
    <lineage>
        <taxon>Eukaryota</taxon>
        <taxon>Fungi</taxon>
        <taxon>Dikarya</taxon>
        <taxon>Ascomycota</taxon>
        <taxon>Pezizomycotina</taxon>
        <taxon>Sordariomycetes</taxon>
        <taxon>Xylariomycetidae</taxon>
        <taxon>Xylariales</taxon>
        <taxon>Xylariaceae</taxon>
        <taxon>Nemania</taxon>
    </lineage>
</organism>
<evidence type="ECO:0000313" key="2">
    <source>
        <dbReference type="Proteomes" id="UP001153334"/>
    </source>
</evidence>
<protein>
    <submittedName>
        <fullName evidence="1">Uncharacterized protein</fullName>
    </submittedName>
</protein>
<evidence type="ECO:0000313" key="1">
    <source>
        <dbReference type="EMBL" id="KAJ8121582.1"/>
    </source>
</evidence>
<sequence length="1640" mass="184750">MVKRALPSDVPMRVTEILPRLKDGGAFVKFTHPANVAPKDIERAVSKLLAEKPIKPFFSPFRNVQAGLVKGVPWLEDLQRYPKNRLRIEFVPKNPGEEAVELSQETLYSMFRRYGSISEITSQPWDSKVFPKYAYVDFGFVRDAIMARNCLHGFVVTEELGGGKLGTKFRISYERRTKPHRIWDWITNHPRIVIPVIVALLTGVTVVVFDPIRSFFIKAHVSQKYRLSNSSVYRWLRKQTSDIFALKRGEDEQAGLNAVWSHQKDVIERIQAWLMETADTFIVVQGPRGSGKRELVLEQALKDRQNVLVIDCKQIIEARGESAIIKKMAAEVGYRPIFSWANSMSSMIDLAIQSTTGVKAGFSETLDSQLQKILQTAAGALQSLDLDSRSKHDSDASLPPDAYLEAHPEKRAVVVIDNFVYRSEDNTLVYEKIADWAAALVQSDVAHVIFLTNDSSYTKVLSKSLPDRVFRHVALGDLSPEVAKWFILGHVSGGAAPHEKIDSGAKPGSGENKALVQVPDLTELDDCIGTLGGRLTDLEYLARRIKAGQSPKQAVAEITEQSASEILKMFLLPKMTPRLLPRRFYACAIYVGLFGWRLYDYVQVQDNGAHASYFFKWAFIDAVYLFSLPQLRIPWLELSSEFVLIAFMATVFSDWWLMYNIPLPFQGWLLAVLKVFYDKELAISEHNVKLSSILHNSSLIMGKQIINILPEGSAFLNPERRPFCLSPDHPVATVPLFFNATVPIEIELVRFDLDTNAQELVKLGRREIKEITRQSTTCMVDGLVTTYRYDVALKKPGAYRLNKVLDEYKLEVQRLTQPTYIVPCPKARVRNAESSTRCLGDLSNLTLEVEGTPPLKIHYSRTINGKDHSFHFQSLQPEGFSSPLLSSQPLTSLMLSPDADFTWARSQKVPVGLNESMNNAGEWQYSVDQVYDAFGNQVSYEPSEDQEPRPKSKDLYQNFVVRERPRATVVGCDLRNPLKIAKGQVTKLPVEIRHPGNTLESASHTVTWQFSPLDSLTKSGDHGNVIKVGSFTTKKAGDKPIISEPGLYTLKSITCDSCEGEIEEPSSCLLLNPLEPTLAIRATEIPDNCAGNSVGLRVDMDLVGTPPFTVYYNVIEKTGTRQESVLIPNLRHQLQLKPSKAEHYEYRFTKVRDAVYTVKLPPTDDYYLEQDVKPSAKAFFMDGMRNIREALSANDYIEAQEPGIYQIVRVEDFQCPGIVDPKANLFELKWFPRPELSLVPADSIQPAEQKHKFVKKEICEGDVDGFEVALKGSPPYHVEYEVRFKPKTGSASVARKDFDAVLGKASVQMDTSKAGVYSYTFSALSDNLYNNDKRQPTPLTLEQTVHPKPSASFVKPGQTFKSCMADETDQRIPIKLEGKAPFYLELEIKHQSGTFPEVYRIPNIQSSSYDIRIPRQYLKLGAQQIRIRKVRDDRGCQLETEVGGPVVQFQLYDSPAIYPLEQRTDYCVGERISYTLSGTPPFEINYQFGGKNMKAKSQTTSFRRVAESPGEFTITSIRDKASECRATVNLTRTIRPMPAVRISKGRVVQVDIHEGSEVEILFDFEGTPPFEFTYTRSTNARKGQKSQVIETRHEVSEGYSKVIMASLEGTYQVVAIRDRYCAYSTGQVAGKEKSQQKSVY</sequence>
<comment type="caution">
    <text evidence="1">The sequence shown here is derived from an EMBL/GenBank/DDBJ whole genome shotgun (WGS) entry which is preliminary data.</text>
</comment>